<keyword evidence="2" id="KW-0255">Endonuclease</keyword>
<dbReference type="Proteomes" id="UP000235916">
    <property type="component" value="Unassembled WGS sequence"/>
</dbReference>
<reference evidence="2 3" key="1">
    <citation type="submission" date="2018-01" db="EMBL/GenBank/DDBJ databases">
        <title>Draft genome sequence of Paucibacter aquatile CR182 isolated from freshwater of the Nakdong River.</title>
        <authorList>
            <person name="Choi A."/>
            <person name="Chung E.J."/>
        </authorList>
    </citation>
    <scope>NUCLEOTIDE SEQUENCE [LARGE SCALE GENOMIC DNA]</scope>
    <source>
        <strain evidence="2 3">CR182</strain>
    </source>
</reference>
<accession>A0A2N8KX08</accession>
<evidence type="ECO:0000313" key="3">
    <source>
        <dbReference type="Proteomes" id="UP000235916"/>
    </source>
</evidence>
<dbReference type="SMART" id="SM00507">
    <property type="entry name" value="HNHc"/>
    <property type="match status" value="1"/>
</dbReference>
<organism evidence="2 3">
    <name type="scientific">Kinneretia aquatilis</name>
    <dbReference type="NCBI Taxonomy" id="2070761"/>
    <lineage>
        <taxon>Bacteria</taxon>
        <taxon>Pseudomonadati</taxon>
        <taxon>Pseudomonadota</taxon>
        <taxon>Betaproteobacteria</taxon>
        <taxon>Burkholderiales</taxon>
        <taxon>Sphaerotilaceae</taxon>
        <taxon>Roseateles</taxon>
    </lineage>
</organism>
<keyword evidence="2" id="KW-0378">Hydrolase</keyword>
<name>A0A2N8KX08_9BURK</name>
<dbReference type="InterPro" id="IPR052892">
    <property type="entry name" value="NA-targeting_endonuclease"/>
</dbReference>
<dbReference type="PANTHER" id="PTHR33877:SF2">
    <property type="entry name" value="OS07G0170200 PROTEIN"/>
    <property type="match status" value="1"/>
</dbReference>
<dbReference type="OrthoDB" id="9802901at2"/>
<protein>
    <submittedName>
        <fullName evidence="2">Restriction endonuclease</fullName>
    </submittedName>
</protein>
<dbReference type="PANTHER" id="PTHR33877">
    <property type="entry name" value="SLL1193 PROTEIN"/>
    <property type="match status" value="1"/>
</dbReference>
<gene>
    <name evidence="2" type="ORF">C1O66_10985</name>
</gene>
<dbReference type="AlphaFoldDB" id="A0A2N8KX08"/>
<keyword evidence="2" id="KW-0540">Nuclease</keyword>
<dbReference type="GO" id="GO:0004519">
    <property type="term" value="F:endonuclease activity"/>
    <property type="evidence" value="ECO:0007669"/>
    <property type="project" value="UniProtKB-KW"/>
</dbReference>
<feature type="domain" description="HNH nuclease" evidence="1">
    <location>
        <begin position="80"/>
        <end position="133"/>
    </location>
</feature>
<sequence length="186" mass="20647">MHDVLQLDITGQPQAWISVEQGAVHVASRSVAWSLGDTPLAVLRGGMNVHSGLQSRIEVPAILALSGSSRLNLFEREPGFNKLKLIRRDRQTCAYCGDAHDLRELTVDHILPASRGGPLSWMNTVAACRACNARKADRTPEEAGMPLLFTPYVPSRFEDFLLKGRRIRADVHEWLAARLPKESRLS</sequence>
<dbReference type="Pfam" id="PF14279">
    <property type="entry name" value="HNH_5"/>
    <property type="match status" value="1"/>
</dbReference>
<dbReference type="RefSeq" id="WP_102767916.1">
    <property type="nucleotide sequence ID" value="NZ_POSP01000003.1"/>
</dbReference>
<dbReference type="Gene3D" id="1.10.30.50">
    <property type="match status" value="1"/>
</dbReference>
<comment type="caution">
    <text evidence="2">The sequence shown here is derived from an EMBL/GenBank/DDBJ whole genome shotgun (WGS) entry which is preliminary data.</text>
</comment>
<evidence type="ECO:0000313" key="2">
    <source>
        <dbReference type="EMBL" id="PND37996.1"/>
    </source>
</evidence>
<dbReference type="InterPro" id="IPR003615">
    <property type="entry name" value="HNH_nuc"/>
</dbReference>
<dbReference type="EMBL" id="POSP01000003">
    <property type="protein sequence ID" value="PND37996.1"/>
    <property type="molecule type" value="Genomic_DNA"/>
</dbReference>
<evidence type="ECO:0000259" key="1">
    <source>
        <dbReference type="SMART" id="SM00507"/>
    </source>
</evidence>
<keyword evidence="3" id="KW-1185">Reference proteome</keyword>
<proteinExistence type="predicted"/>
<dbReference type="InterPro" id="IPR029471">
    <property type="entry name" value="HNH_5"/>
</dbReference>
<dbReference type="CDD" id="cd00085">
    <property type="entry name" value="HNHc"/>
    <property type="match status" value="1"/>
</dbReference>